<proteinExistence type="predicted"/>
<feature type="compositionally biased region" description="Polar residues" evidence="1">
    <location>
        <begin position="245"/>
        <end position="257"/>
    </location>
</feature>
<feature type="region of interest" description="Disordered" evidence="1">
    <location>
        <begin position="141"/>
        <end position="312"/>
    </location>
</feature>
<dbReference type="AlphaFoldDB" id="A0A2G3DXG4"/>
<dbReference type="Proteomes" id="UP000225889">
    <property type="component" value="Unassembled WGS sequence"/>
</dbReference>
<evidence type="ECO:0000256" key="1">
    <source>
        <dbReference type="SAM" id="MobiDB-lite"/>
    </source>
</evidence>
<feature type="compositionally biased region" description="Polar residues" evidence="1">
    <location>
        <begin position="390"/>
        <end position="410"/>
    </location>
</feature>
<evidence type="ECO:0000313" key="2">
    <source>
        <dbReference type="EMBL" id="PHU35716.1"/>
    </source>
</evidence>
<sequence>MALQNNEHPFVVAADVVQKASTRINVYNEAIKALEARKNSKYDAAIKNYKSDIELLSAQKEYGNRIIDHFNSPEREFWENQLQNNVYNSFDRLKQTRDSIPTNNEDIAETNALLIAVNEGMIDMERAYKYMMYPKPLSQLTTDAQAQRNPIRNTGTSQNTNTQAASSSTAEQHTQQVSHKNRATSSPQNKSVKTTNQSKASSSAVDTETSKTTKQKNASHKAARQNAIKQKNTASKTKKQEATRQENTNQETAGQKTTNHKTKKSINKGLRNLITRTTKALFSKKSKGKNPDSTHSNAKGITKPTQPDLNVDSINNSITKRFQVNPRNPGNPTSFSVNTKNTISSNKDYVSDSTILKNGSNNQGTTDTYSTVNPNESTRAAKSMIRNNPDAASTSNTLVNSTRTASRSRQ</sequence>
<feature type="compositionally biased region" description="Polar residues" evidence="1">
    <location>
        <begin position="291"/>
        <end position="312"/>
    </location>
</feature>
<feature type="compositionally biased region" description="Basic residues" evidence="1">
    <location>
        <begin position="213"/>
        <end position="223"/>
    </location>
</feature>
<comment type="caution">
    <text evidence="2">The sequence shown here is derived from an EMBL/GenBank/DDBJ whole genome shotgun (WGS) entry which is preliminary data.</text>
</comment>
<feature type="compositionally biased region" description="Polar residues" evidence="1">
    <location>
        <begin position="141"/>
        <end position="212"/>
    </location>
</feature>
<accession>A0A2G3DXG4</accession>
<dbReference type="RefSeq" id="WP_099391485.1">
    <property type="nucleotide sequence ID" value="NZ_PDYF01000008.1"/>
</dbReference>
<feature type="region of interest" description="Disordered" evidence="1">
    <location>
        <begin position="321"/>
        <end position="340"/>
    </location>
</feature>
<dbReference type="EMBL" id="PDYF01000008">
    <property type="protein sequence ID" value="PHU35716.1"/>
    <property type="molecule type" value="Genomic_DNA"/>
</dbReference>
<evidence type="ECO:0000313" key="3">
    <source>
        <dbReference type="Proteomes" id="UP000225889"/>
    </source>
</evidence>
<feature type="region of interest" description="Disordered" evidence="1">
    <location>
        <begin position="386"/>
        <end position="410"/>
    </location>
</feature>
<reference evidence="2 3" key="1">
    <citation type="submission" date="2017-10" db="EMBL/GenBank/DDBJ databases">
        <title>Resolving the taxonomy of Roseburia spp., Eubacterium rectale and Agathobacter spp. through phylogenomic analysis.</title>
        <authorList>
            <person name="Sheridan P.O."/>
            <person name="Walker A.W."/>
            <person name="Duncan S.H."/>
            <person name="Scott K.P."/>
            <person name="Toole P.W.O."/>
            <person name="Luis P."/>
            <person name="Flint H.J."/>
        </authorList>
    </citation>
    <scope>NUCLEOTIDE SEQUENCE [LARGE SCALE GENOMIC DNA]</scope>
    <source>
        <strain evidence="2 3">JK626</strain>
    </source>
</reference>
<reference evidence="2 3" key="2">
    <citation type="submission" date="2017-10" db="EMBL/GenBank/DDBJ databases">
        <authorList>
            <person name="Banno H."/>
            <person name="Chua N.-H."/>
        </authorList>
    </citation>
    <scope>NUCLEOTIDE SEQUENCE [LARGE SCALE GENOMIC DNA]</scope>
    <source>
        <strain evidence="2 3">JK626</strain>
    </source>
</reference>
<protein>
    <submittedName>
        <fullName evidence="2">Uncharacterized protein</fullName>
    </submittedName>
</protein>
<name>A0A2G3DXG4_9FIRM</name>
<organism evidence="2 3">
    <name type="scientific">Pseudobutyrivibrio ruminis</name>
    <dbReference type="NCBI Taxonomy" id="46206"/>
    <lineage>
        <taxon>Bacteria</taxon>
        <taxon>Bacillati</taxon>
        <taxon>Bacillota</taxon>
        <taxon>Clostridia</taxon>
        <taxon>Lachnospirales</taxon>
        <taxon>Lachnospiraceae</taxon>
        <taxon>Pseudobutyrivibrio</taxon>
    </lineage>
</organism>
<gene>
    <name evidence="2" type="ORF">CSX01_03690</name>
</gene>